<evidence type="ECO:0000313" key="5">
    <source>
        <dbReference type="EMBL" id="PWW24008.1"/>
    </source>
</evidence>
<dbReference type="Pfam" id="PF00196">
    <property type="entry name" value="GerE"/>
    <property type="match status" value="1"/>
</dbReference>
<keyword evidence="5" id="KW-0238">DNA-binding</keyword>
<dbReference type="Pfam" id="PF13191">
    <property type="entry name" value="AAA_16"/>
    <property type="match status" value="1"/>
</dbReference>
<name>A0A317QJW1_9ACTN</name>
<dbReference type="SUPFAM" id="SSF52540">
    <property type="entry name" value="P-loop containing nucleoside triphosphate hydrolases"/>
    <property type="match status" value="1"/>
</dbReference>
<dbReference type="Gene3D" id="3.40.50.300">
    <property type="entry name" value="P-loop containing nucleotide triphosphate hydrolases"/>
    <property type="match status" value="1"/>
</dbReference>
<evidence type="ECO:0000256" key="3">
    <source>
        <dbReference type="SAM" id="MobiDB-lite"/>
    </source>
</evidence>
<feature type="region of interest" description="Disordered" evidence="3">
    <location>
        <begin position="1"/>
        <end position="24"/>
    </location>
</feature>
<dbReference type="PANTHER" id="PTHR16305:SF35">
    <property type="entry name" value="TRANSCRIPTIONAL ACTIVATOR DOMAIN"/>
    <property type="match status" value="1"/>
</dbReference>
<proteinExistence type="predicted"/>
<dbReference type="InterPro" id="IPR036388">
    <property type="entry name" value="WH-like_DNA-bd_sf"/>
</dbReference>
<dbReference type="InterPro" id="IPR027417">
    <property type="entry name" value="P-loop_NTPase"/>
</dbReference>
<reference evidence="6" key="1">
    <citation type="submission" date="2018-05" db="EMBL/GenBank/DDBJ databases">
        <authorList>
            <person name="Klenk H.-P."/>
            <person name="Huntemann M."/>
            <person name="Clum A."/>
            <person name="Pillay M."/>
            <person name="Palaniappan K."/>
            <person name="Varghese N."/>
            <person name="Mikhailova N."/>
            <person name="Stamatis D."/>
            <person name="Reddy T."/>
            <person name="Daum C."/>
            <person name="Shapiro N."/>
            <person name="Ivanova N."/>
            <person name="Kyrpides N."/>
            <person name="Woyke T."/>
        </authorList>
    </citation>
    <scope>NUCLEOTIDE SEQUENCE [LARGE SCALE GENOMIC DNA]</scope>
    <source>
        <strain evidence="6">DSM 45417</strain>
    </source>
</reference>
<dbReference type="InterPro" id="IPR041664">
    <property type="entry name" value="AAA_16"/>
</dbReference>
<dbReference type="PROSITE" id="PS50043">
    <property type="entry name" value="HTH_LUXR_2"/>
    <property type="match status" value="1"/>
</dbReference>
<dbReference type="GO" id="GO:0003677">
    <property type="term" value="F:DNA binding"/>
    <property type="evidence" value="ECO:0007669"/>
    <property type="project" value="UniProtKB-KW"/>
</dbReference>
<evidence type="ECO:0000256" key="1">
    <source>
        <dbReference type="ARBA" id="ARBA00022741"/>
    </source>
</evidence>
<dbReference type="Gene3D" id="1.10.10.10">
    <property type="entry name" value="Winged helix-like DNA-binding domain superfamily/Winged helix DNA-binding domain"/>
    <property type="match status" value="1"/>
</dbReference>
<keyword evidence="1" id="KW-0547">Nucleotide-binding</keyword>
<sequence>MTWCPPEGSLPDERRSGGGAVASGETRDLVGRAAELARVDRLLDDARGGCPGLLVLEGGPGVGKTALLRAAAGRAAGFGVLRARGVESEATLPQAALLELLTPLRSLLAEVPPGQAAALAAALGWGPVDVPGERHLVAAATLSLLAAAAVSGPLLVLVDDLQWVDPESAGALLFAARRMHGDRVAVLAARRPAPGPVAGAEVLPVPALAPGDARTLLARTVAPPVAHRLADRLGGVPLALLEVAGALTPEQRAGTAPLPADLPAGPALAGALAPDLAALPPGAEEALLLLAAALDGSAAAVAAALARSGTDPGPALDAAEQRGVVVRDGDALAFRHPLLRSLVWERAAPADRRRAHRLLADTARTGDDVARVWHRALAAAGPDEALAGELAGLAGRARDRRGYAASSAALERAAALTGDAARSADLLAAAVADAAVGGDTARARSLAGVVLRGPATGAARAGVLHVLGRVEQDAGSVPAARDLLRAAADLARGRAAAWVLTDLAVAEHRLGDVAGMRDTARRIAAGADDGDPLQRALAAWVTGLAAVHDGDEGRGRTLLQRALDTMEAEPDLRAEPRLLPLAVLGLGWTADPLGAVPAVERRLREARALGALGVLVSVLAMTAHGRAQLLGDHHGAFADAGEAVDLAEQLGYVADAAPALELLAWEHAARGRHAEAAAHLARARALVLRAGTAGVAAHLALTEAFCALCRGDLVGTATLLEARLAADGGVGALGEPLGVAPLLVEAWTGLGRVAEAARLAADYERVSPSPLPPTAALVARCRALTSPDDDGAAALFEQALAAHALAPDAFETPHTRLLYGARLRRAGRRTRAREELAAAADAFAATDLAAWARRAEDELRATGRTARPRRALPEEPLTAQETRIAVLAAQGHSNAEIAAALFLSPKTVEHHLSSVYRKRGLRSRVGLARLFPPRP</sequence>
<dbReference type="InterPro" id="IPR000792">
    <property type="entry name" value="Tscrpt_reg_LuxR_C"/>
</dbReference>
<dbReference type="AlphaFoldDB" id="A0A317QJW1"/>
<dbReference type="PRINTS" id="PR00038">
    <property type="entry name" value="HTHLUXR"/>
</dbReference>
<evidence type="ECO:0000259" key="4">
    <source>
        <dbReference type="PROSITE" id="PS50043"/>
    </source>
</evidence>
<dbReference type="PANTHER" id="PTHR16305">
    <property type="entry name" value="TESTICULAR SOLUBLE ADENYLYL CYCLASE"/>
    <property type="match status" value="1"/>
</dbReference>
<feature type="domain" description="HTH luxR-type" evidence="4">
    <location>
        <begin position="870"/>
        <end position="935"/>
    </location>
</feature>
<dbReference type="SMART" id="SM00421">
    <property type="entry name" value="HTH_LUXR"/>
    <property type="match status" value="1"/>
</dbReference>
<organism evidence="5 6">
    <name type="scientific">Geodermatophilus normandii</name>
    <dbReference type="NCBI Taxonomy" id="1137989"/>
    <lineage>
        <taxon>Bacteria</taxon>
        <taxon>Bacillati</taxon>
        <taxon>Actinomycetota</taxon>
        <taxon>Actinomycetes</taxon>
        <taxon>Geodermatophilales</taxon>
        <taxon>Geodermatophilaceae</taxon>
        <taxon>Geodermatophilus</taxon>
    </lineage>
</organism>
<dbReference type="GO" id="GO:0004016">
    <property type="term" value="F:adenylate cyclase activity"/>
    <property type="evidence" value="ECO:0007669"/>
    <property type="project" value="TreeGrafter"/>
</dbReference>
<dbReference type="SUPFAM" id="SSF46894">
    <property type="entry name" value="C-terminal effector domain of the bipartite response regulators"/>
    <property type="match status" value="1"/>
</dbReference>
<keyword evidence="6" id="KW-1185">Reference proteome</keyword>
<evidence type="ECO:0000313" key="6">
    <source>
        <dbReference type="Proteomes" id="UP000246661"/>
    </source>
</evidence>
<dbReference type="PROSITE" id="PS00622">
    <property type="entry name" value="HTH_LUXR_1"/>
    <property type="match status" value="1"/>
</dbReference>
<dbReference type="GO" id="GO:0005524">
    <property type="term" value="F:ATP binding"/>
    <property type="evidence" value="ECO:0007669"/>
    <property type="project" value="UniProtKB-KW"/>
</dbReference>
<gene>
    <name evidence="5" type="ORF">JD79_03185</name>
</gene>
<dbReference type="GO" id="GO:0006355">
    <property type="term" value="P:regulation of DNA-templated transcription"/>
    <property type="evidence" value="ECO:0007669"/>
    <property type="project" value="InterPro"/>
</dbReference>
<dbReference type="GO" id="GO:0005737">
    <property type="term" value="C:cytoplasm"/>
    <property type="evidence" value="ECO:0007669"/>
    <property type="project" value="TreeGrafter"/>
</dbReference>
<keyword evidence="2" id="KW-0067">ATP-binding</keyword>
<dbReference type="CDD" id="cd06170">
    <property type="entry name" value="LuxR_C_like"/>
    <property type="match status" value="1"/>
</dbReference>
<dbReference type="EMBL" id="QGTX01000001">
    <property type="protein sequence ID" value="PWW24008.1"/>
    <property type="molecule type" value="Genomic_DNA"/>
</dbReference>
<dbReference type="OrthoDB" id="483at2"/>
<evidence type="ECO:0000256" key="2">
    <source>
        <dbReference type="ARBA" id="ARBA00022840"/>
    </source>
</evidence>
<accession>A0A317QJW1</accession>
<protein>
    <submittedName>
        <fullName evidence="5">DNA-binding NarL/FixJ family response regulator</fullName>
    </submittedName>
</protein>
<dbReference type="InterPro" id="IPR016032">
    <property type="entry name" value="Sig_transdc_resp-reg_C-effctor"/>
</dbReference>
<dbReference type="Proteomes" id="UP000246661">
    <property type="component" value="Unassembled WGS sequence"/>
</dbReference>
<comment type="caution">
    <text evidence="5">The sequence shown here is derived from an EMBL/GenBank/DDBJ whole genome shotgun (WGS) entry which is preliminary data.</text>
</comment>